<feature type="transmembrane region" description="Helical" evidence="1">
    <location>
        <begin position="34"/>
        <end position="53"/>
    </location>
</feature>
<reference evidence="2 3" key="1">
    <citation type="journal article" date="2014" name="Genome Announc.">
        <title>Draft genome sequences of the altered schaedler flora, a defined bacterial community from gnotobiotic mice.</title>
        <authorList>
            <person name="Wannemuehler M.J."/>
            <person name="Overstreet A.M."/>
            <person name="Ward D.V."/>
            <person name="Phillips G.J."/>
        </authorList>
    </citation>
    <scope>NUCLEOTIDE SEQUENCE [LARGE SCALE GENOMIC DNA]</scope>
    <source>
        <strain evidence="2 3">ASF492</strain>
    </source>
</reference>
<dbReference type="HOGENOM" id="CLU_2806057_0_0_9"/>
<evidence type="ECO:0000313" key="3">
    <source>
        <dbReference type="Proteomes" id="UP000012589"/>
    </source>
</evidence>
<keyword evidence="1" id="KW-1133">Transmembrane helix</keyword>
<dbReference type="OrthoDB" id="9789113at2"/>
<dbReference type="EMBL" id="AQFT01000092">
    <property type="protein sequence ID" value="EMZ24754.1"/>
    <property type="molecule type" value="Genomic_DNA"/>
</dbReference>
<organism evidence="2 3">
    <name type="scientific">Eubacterium plexicaudatum ASF492</name>
    <dbReference type="NCBI Taxonomy" id="1235802"/>
    <lineage>
        <taxon>Bacteria</taxon>
        <taxon>Bacillati</taxon>
        <taxon>Bacillota</taxon>
        <taxon>Clostridia</taxon>
        <taxon>Eubacteriales</taxon>
        <taxon>Eubacteriaceae</taxon>
        <taxon>Eubacterium</taxon>
    </lineage>
</organism>
<evidence type="ECO:0000313" key="2">
    <source>
        <dbReference type="EMBL" id="EMZ24754.1"/>
    </source>
</evidence>
<keyword evidence="3" id="KW-1185">Reference proteome</keyword>
<keyword evidence="1" id="KW-0812">Transmembrane</keyword>
<name>N2AK04_9FIRM</name>
<dbReference type="Proteomes" id="UP000012589">
    <property type="component" value="Unassembled WGS sequence"/>
</dbReference>
<proteinExistence type="predicted"/>
<protein>
    <submittedName>
        <fullName evidence="2">Uncharacterized protein</fullName>
    </submittedName>
</protein>
<accession>N2AK04</accession>
<gene>
    <name evidence="2" type="ORF">C823_03058</name>
</gene>
<keyword evidence="1" id="KW-0472">Membrane</keyword>
<dbReference type="PATRIC" id="fig|1235802.3.peg.3235"/>
<sequence length="67" mass="7660">MDIKYLLILQNIREAFGGVFDSYMLKITSFAETFPAFLLLSGIYWCAGGWVSVWDGIRLWHVHGASF</sequence>
<comment type="caution">
    <text evidence="2">The sequence shown here is derived from an EMBL/GenBank/DDBJ whole genome shotgun (WGS) entry which is preliminary data.</text>
</comment>
<evidence type="ECO:0000256" key="1">
    <source>
        <dbReference type="SAM" id="Phobius"/>
    </source>
</evidence>
<dbReference type="STRING" id="1235802.C823_03058"/>
<dbReference type="AlphaFoldDB" id="N2AK04"/>